<dbReference type="InterPro" id="IPR012893">
    <property type="entry name" value="HipA-like_C"/>
</dbReference>
<gene>
    <name evidence="6" type="ORF">GCM10017621_24670</name>
</gene>
<reference evidence="6" key="2">
    <citation type="submission" date="2023-01" db="EMBL/GenBank/DDBJ databases">
        <authorList>
            <person name="Sun Q."/>
            <person name="Evtushenko L."/>
        </authorList>
    </citation>
    <scope>NUCLEOTIDE SEQUENCE</scope>
    <source>
        <strain evidence="6">VKM B-1513</strain>
    </source>
</reference>
<feature type="domain" description="HipA-like C-terminal" evidence="4">
    <location>
        <begin position="169"/>
        <end position="406"/>
    </location>
</feature>
<dbReference type="Gene3D" id="1.10.1070.20">
    <property type="match status" value="1"/>
</dbReference>
<dbReference type="Pfam" id="PF13657">
    <property type="entry name" value="Couple_hipA"/>
    <property type="match status" value="1"/>
</dbReference>
<evidence type="ECO:0000259" key="4">
    <source>
        <dbReference type="Pfam" id="PF07804"/>
    </source>
</evidence>
<name>A0A9W6IPI7_9PROT</name>
<dbReference type="GO" id="GO:0004674">
    <property type="term" value="F:protein serine/threonine kinase activity"/>
    <property type="evidence" value="ECO:0007669"/>
    <property type="project" value="TreeGrafter"/>
</dbReference>
<feature type="domain" description="HipA N-terminal subdomain 1" evidence="5">
    <location>
        <begin position="4"/>
        <end position="115"/>
    </location>
</feature>
<dbReference type="PANTHER" id="PTHR37419">
    <property type="entry name" value="SERINE/THREONINE-PROTEIN KINASE TOXIN HIPA"/>
    <property type="match status" value="1"/>
</dbReference>
<comment type="caution">
    <text evidence="6">The sequence shown here is derived from an EMBL/GenBank/DDBJ whole genome shotgun (WGS) entry which is preliminary data.</text>
</comment>
<accession>A0A9W6IPI7</accession>
<dbReference type="InterPro" id="IPR052028">
    <property type="entry name" value="HipA_Ser/Thr_kinase"/>
</dbReference>
<dbReference type="Pfam" id="PF07804">
    <property type="entry name" value="HipA_C"/>
    <property type="match status" value="1"/>
</dbReference>
<organism evidence="6 7">
    <name type="scientific">Maricaulis virginensis</name>
    <dbReference type="NCBI Taxonomy" id="144022"/>
    <lineage>
        <taxon>Bacteria</taxon>
        <taxon>Pseudomonadati</taxon>
        <taxon>Pseudomonadota</taxon>
        <taxon>Alphaproteobacteria</taxon>
        <taxon>Maricaulales</taxon>
        <taxon>Maricaulaceae</taxon>
        <taxon>Maricaulis</taxon>
    </lineage>
</organism>
<dbReference type="RefSeq" id="WP_271187318.1">
    <property type="nucleotide sequence ID" value="NZ_BSFE01000007.1"/>
</dbReference>
<evidence type="ECO:0000256" key="2">
    <source>
        <dbReference type="ARBA" id="ARBA00022679"/>
    </source>
</evidence>
<dbReference type="PANTHER" id="PTHR37419:SF8">
    <property type="entry name" value="TOXIN YJJJ"/>
    <property type="match status" value="1"/>
</dbReference>
<protein>
    <submittedName>
        <fullName evidence="6">Toxin HipA</fullName>
    </submittedName>
</protein>
<evidence type="ECO:0000313" key="6">
    <source>
        <dbReference type="EMBL" id="GLK52959.1"/>
    </source>
</evidence>
<reference evidence="6" key="1">
    <citation type="journal article" date="2014" name="Int. J. Syst. Evol. Microbiol.">
        <title>Complete genome sequence of Corynebacterium casei LMG S-19264T (=DSM 44701T), isolated from a smear-ripened cheese.</title>
        <authorList>
            <consortium name="US DOE Joint Genome Institute (JGI-PGF)"/>
            <person name="Walter F."/>
            <person name="Albersmeier A."/>
            <person name="Kalinowski J."/>
            <person name="Ruckert C."/>
        </authorList>
    </citation>
    <scope>NUCLEOTIDE SEQUENCE</scope>
    <source>
        <strain evidence="6">VKM B-1513</strain>
    </source>
</reference>
<comment type="similarity">
    <text evidence="1">Belongs to the HipA Ser/Thr kinase family.</text>
</comment>
<dbReference type="InterPro" id="IPR017508">
    <property type="entry name" value="HipA_N1"/>
</dbReference>
<dbReference type="Proteomes" id="UP001143486">
    <property type="component" value="Unassembled WGS sequence"/>
</dbReference>
<evidence type="ECO:0000313" key="7">
    <source>
        <dbReference type="Proteomes" id="UP001143486"/>
    </source>
</evidence>
<dbReference type="GO" id="GO:0005829">
    <property type="term" value="C:cytosol"/>
    <property type="evidence" value="ECO:0007669"/>
    <property type="project" value="TreeGrafter"/>
</dbReference>
<keyword evidence="2" id="KW-0808">Transferase</keyword>
<evidence type="ECO:0000259" key="5">
    <source>
        <dbReference type="Pfam" id="PF13657"/>
    </source>
</evidence>
<evidence type="ECO:0000256" key="1">
    <source>
        <dbReference type="ARBA" id="ARBA00010164"/>
    </source>
</evidence>
<sequence>MTRADVILWGRRIGAVLWDDRRQLGTFEYEPAFTRSGIEVAPLTMPLRTGVFEFPALPRDTFKGLPGLLADSLPDKFGNLLIDRWLAEQGRAPGDFDPVERLCYTGRRGMGALEFEPSSTAPSGRGRPLKIDALVELADRMTRSRLEVKGQLAGADDHRGMEDILRVGTSAGGARAKAVLAWNRESGEFRSGQLDLPDGFEHWLLKFDGVSGNADKEIADPQGYGRLEYACYRLAVEAGVEMTECRLHEEGGRAHFMTRRFDRTPGGGKLHMQSLGAMRHFDYNQPRAYAYEQAIETLRLLGLDRAAMEQMVRRALLNIVIRNQDDHVKNIAFLMDKAGNWSLAPAFDVVYACNPGGAWTSQHQMSLAGKTDGFTLADLVAFGRYADFKPAQLRAMLDDILQAAAQWDHYAEEAGVPRDLSRRAHNGFRLEFE</sequence>
<dbReference type="AlphaFoldDB" id="A0A9W6IPI7"/>
<keyword evidence="3" id="KW-0418">Kinase</keyword>
<keyword evidence="7" id="KW-1185">Reference proteome</keyword>
<proteinExistence type="inferred from homology"/>
<evidence type="ECO:0000256" key="3">
    <source>
        <dbReference type="ARBA" id="ARBA00022777"/>
    </source>
</evidence>
<dbReference type="EMBL" id="BSFE01000007">
    <property type="protein sequence ID" value="GLK52959.1"/>
    <property type="molecule type" value="Genomic_DNA"/>
</dbReference>